<dbReference type="Pfam" id="PF00561">
    <property type="entry name" value="Abhydrolase_1"/>
    <property type="match status" value="1"/>
</dbReference>
<keyword evidence="3" id="KW-0560">Oxidoreductase</keyword>
<dbReference type="InterPro" id="IPR000073">
    <property type="entry name" value="AB_hydrolase_1"/>
</dbReference>
<dbReference type="Proteomes" id="UP000293638">
    <property type="component" value="Unassembled WGS sequence"/>
</dbReference>
<organism evidence="3 4">
    <name type="scientific">Motilibacter rhizosphaerae</name>
    <dbReference type="NCBI Taxonomy" id="598652"/>
    <lineage>
        <taxon>Bacteria</taxon>
        <taxon>Bacillati</taxon>
        <taxon>Actinomycetota</taxon>
        <taxon>Actinomycetes</taxon>
        <taxon>Motilibacterales</taxon>
        <taxon>Motilibacteraceae</taxon>
        <taxon>Motilibacter</taxon>
    </lineage>
</organism>
<dbReference type="SUPFAM" id="SSF54909">
    <property type="entry name" value="Dimeric alpha+beta barrel"/>
    <property type="match status" value="1"/>
</dbReference>
<dbReference type="SUPFAM" id="SSF53474">
    <property type="entry name" value="alpha/beta-Hydrolases"/>
    <property type="match status" value="1"/>
</dbReference>
<gene>
    <name evidence="3" type="ORF">EV189_3620</name>
</gene>
<keyword evidence="3" id="KW-0503">Monooxygenase</keyword>
<dbReference type="GO" id="GO:0016787">
    <property type="term" value="F:hydrolase activity"/>
    <property type="evidence" value="ECO:0007669"/>
    <property type="project" value="UniProtKB-KW"/>
</dbReference>
<evidence type="ECO:0000313" key="3">
    <source>
        <dbReference type="EMBL" id="RZS80139.1"/>
    </source>
</evidence>
<evidence type="ECO:0000256" key="1">
    <source>
        <dbReference type="ARBA" id="ARBA00022801"/>
    </source>
</evidence>
<comment type="caution">
    <text evidence="3">The sequence shown here is derived from an EMBL/GenBank/DDBJ whole genome shotgun (WGS) entry which is preliminary data.</text>
</comment>
<feature type="domain" description="ABM" evidence="2">
    <location>
        <begin position="8"/>
        <end position="98"/>
    </location>
</feature>
<dbReference type="Pfam" id="PF03992">
    <property type="entry name" value="ABM"/>
    <property type="match status" value="1"/>
</dbReference>
<dbReference type="PANTHER" id="PTHR43329">
    <property type="entry name" value="EPOXIDE HYDROLASE"/>
    <property type="match status" value="1"/>
</dbReference>
<dbReference type="PRINTS" id="PR00412">
    <property type="entry name" value="EPOXHYDRLASE"/>
</dbReference>
<reference evidence="3 4" key="1">
    <citation type="submission" date="2019-02" db="EMBL/GenBank/DDBJ databases">
        <title>Genomic Encyclopedia of Type Strains, Phase IV (KMG-IV): sequencing the most valuable type-strain genomes for metagenomic binning, comparative biology and taxonomic classification.</title>
        <authorList>
            <person name="Goeker M."/>
        </authorList>
    </citation>
    <scope>NUCLEOTIDE SEQUENCE [LARGE SCALE GENOMIC DNA]</scope>
    <source>
        <strain evidence="3 4">DSM 45622</strain>
    </source>
</reference>
<protein>
    <submittedName>
        <fullName evidence="3">Antibiotic biosynthesis monooxygenase</fullName>
    </submittedName>
</protein>
<dbReference type="EMBL" id="SGXD01000005">
    <property type="protein sequence ID" value="RZS80139.1"/>
    <property type="molecule type" value="Genomic_DNA"/>
</dbReference>
<keyword evidence="4" id="KW-1185">Reference proteome</keyword>
<dbReference type="Gene3D" id="3.30.70.100">
    <property type="match status" value="1"/>
</dbReference>
<dbReference type="InterPro" id="IPR000639">
    <property type="entry name" value="Epox_hydrolase-like"/>
</dbReference>
<dbReference type="PROSITE" id="PS51725">
    <property type="entry name" value="ABM"/>
    <property type="match status" value="1"/>
</dbReference>
<accession>A0A4Q7NB57</accession>
<dbReference type="InterPro" id="IPR029058">
    <property type="entry name" value="AB_hydrolase_fold"/>
</dbReference>
<dbReference type="PRINTS" id="PR00111">
    <property type="entry name" value="ABHYDROLASE"/>
</dbReference>
<evidence type="ECO:0000259" key="2">
    <source>
        <dbReference type="PROSITE" id="PS51725"/>
    </source>
</evidence>
<dbReference type="AlphaFoldDB" id="A0A4Q7NB57"/>
<dbReference type="RefSeq" id="WP_165400371.1">
    <property type="nucleotide sequence ID" value="NZ_SGXD01000005.1"/>
</dbReference>
<name>A0A4Q7NB57_9ACTN</name>
<dbReference type="InterPro" id="IPR011008">
    <property type="entry name" value="Dimeric_a/b-barrel"/>
</dbReference>
<evidence type="ECO:0000313" key="4">
    <source>
        <dbReference type="Proteomes" id="UP000293638"/>
    </source>
</evidence>
<dbReference type="GO" id="GO:0004497">
    <property type="term" value="F:monooxygenase activity"/>
    <property type="evidence" value="ECO:0007669"/>
    <property type="project" value="UniProtKB-KW"/>
</dbReference>
<dbReference type="Gene3D" id="3.40.50.1820">
    <property type="entry name" value="alpha/beta hydrolase"/>
    <property type="match status" value="1"/>
</dbReference>
<proteinExistence type="predicted"/>
<keyword evidence="1" id="KW-0378">Hydrolase</keyword>
<dbReference type="InterPro" id="IPR007138">
    <property type="entry name" value="ABM_dom"/>
</dbReference>
<sequence>MSEGSEQLTLVVELRVRAGAQEQARRAVEELAAATRALDRGLIRFDVALDPVDDSRILGYEVWQSQAALDQHARQPHTVRFRQLSASFVVDPDEPLHVQRWRPLQPELPAPYPAVPVPAAQPPPGFSHAWHETDDARLHYVVGGSGDPLLLLHGFPNTWYAWREVMTRLAGDYTVYALDLRGLGDSEAGQLPNDVPTGASDVTSLVTSLDLGPVLVAGQDWGGSTAFAFAAARPELVRRLAVLEAMPSGPWTVEGEGRTAWFAEFHRIAGLPEMLTAGREKDYLAWFYTAFTATPGVPSP</sequence>